<protein>
    <submittedName>
        <fullName evidence="1">Uncharacterized protein</fullName>
    </submittedName>
</protein>
<feature type="non-terminal residue" evidence="1">
    <location>
        <position position="1"/>
    </location>
</feature>
<dbReference type="InterPro" id="IPR008042">
    <property type="entry name" value="Retrotrans_Pao"/>
</dbReference>
<dbReference type="EMBL" id="GDQN01002371">
    <property type="protein sequence ID" value="JAT88683.1"/>
    <property type="molecule type" value="Transcribed_RNA"/>
</dbReference>
<dbReference type="AlphaFoldDB" id="A0A1E1WNR7"/>
<dbReference type="Pfam" id="PF05380">
    <property type="entry name" value="Peptidase_A17"/>
    <property type="match status" value="1"/>
</dbReference>
<feature type="non-terminal residue" evidence="1">
    <location>
        <position position="114"/>
    </location>
</feature>
<proteinExistence type="predicted"/>
<name>A0A1E1WNR7_PECGO</name>
<gene>
    <name evidence="1" type="ORF">g.19859</name>
</gene>
<evidence type="ECO:0000313" key="1">
    <source>
        <dbReference type="EMBL" id="JAT88683.1"/>
    </source>
</evidence>
<sequence>DDLYKKWCSWLELLKVVGEVRLPRWYQSCNESVNELFANASSPSASNVTKQSYTDLELHLFSDASLKAMCAVAYWRWKDNNNKTCVAFVASKSRVSTVKPQTVPRLELQAALLA</sequence>
<reference evidence="1" key="1">
    <citation type="submission" date="2015-09" db="EMBL/GenBank/DDBJ databases">
        <title>De novo assembly of Pectinophora gossypiella (Pink Bollworm) gut transcriptome.</title>
        <authorList>
            <person name="Tassone E.E."/>
        </authorList>
    </citation>
    <scope>NUCLEOTIDE SEQUENCE</scope>
</reference>
<dbReference type="PANTHER" id="PTHR47331:SF6">
    <property type="entry name" value="DOUBLECORTIN DOMAIN-CONTAINING PROTEIN"/>
    <property type="match status" value="1"/>
</dbReference>
<dbReference type="PANTHER" id="PTHR47331">
    <property type="entry name" value="PHD-TYPE DOMAIN-CONTAINING PROTEIN"/>
    <property type="match status" value="1"/>
</dbReference>
<accession>A0A1E1WNR7</accession>
<dbReference type="OrthoDB" id="8958038at2759"/>
<organism evidence="1">
    <name type="scientific">Pectinophora gossypiella</name>
    <name type="common">Cotton pink bollworm</name>
    <name type="synonym">Depressaria gossypiella</name>
    <dbReference type="NCBI Taxonomy" id="13191"/>
    <lineage>
        <taxon>Eukaryota</taxon>
        <taxon>Metazoa</taxon>
        <taxon>Ecdysozoa</taxon>
        <taxon>Arthropoda</taxon>
        <taxon>Hexapoda</taxon>
        <taxon>Insecta</taxon>
        <taxon>Pterygota</taxon>
        <taxon>Neoptera</taxon>
        <taxon>Endopterygota</taxon>
        <taxon>Lepidoptera</taxon>
        <taxon>Glossata</taxon>
        <taxon>Ditrysia</taxon>
        <taxon>Gelechioidea</taxon>
        <taxon>Gelechiidae</taxon>
        <taxon>Apatetrinae</taxon>
        <taxon>Pectinophora</taxon>
    </lineage>
</organism>